<dbReference type="KEGG" id="mpar:F7D14_07125"/>
<dbReference type="Pfam" id="PF20109">
    <property type="entry name" value="Trans_reg_dom"/>
    <property type="match status" value="1"/>
</dbReference>
<dbReference type="InterPro" id="IPR045465">
    <property type="entry name" value="Trans_reg_dom"/>
</dbReference>
<name>A0A6B8MCV0_9HYPH</name>
<keyword evidence="3" id="KW-1185">Reference proteome</keyword>
<sequence length="84" mass="9459">MARTSMSDQDWRSPKAYDYLQDLSSSGAAWEFLRRNADYRADYANPDIRAALDAGAAGSTRRWGLRFRGGSQSARRRSRDILAA</sequence>
<dbReference type="Proteomes" id="UP000422569">
    <property type="component" value="Chromosome"/>
</dbReference>
<organism evidence="2 3">
    <name type="scientific">Methylocystis parvus</name>
    <dbReference type="NCBI Taxonomy" id="134"/>
    <lineage>
        <taxon>Bacteria</taxon>
        <taxon>Pseudomonadati</taxon>
        <taxon>Pseudomonadota</taxon>
        <taxon>Alphaproteobacteria</taxon>
        <taxon>Hyphomicrobiales</taxon>
        <taxon>Methylocystaceae</taxon>
        <taxon>Methylocystis</taxon>
    </lineage>
</organism>
<reference evidence="2 3" key="1">
    <citation type="submission" date="2019-09" db="EMBL/GenBank/DDBJ databases">
        <title>Isolation and complete genome sequencing of Methylocystis species.</title>
        <authorList>
            <person name="Rumah B.L."/>
            <person name="Stead C.E."/>
            <person name="Stevens B.C."/>
            <person name="Minton N.P."/>
            <person name="Grosse-Honebrink A."/>
            <person name="Zhang Y."/>
        </authorList>
    </citation>
    <scope>NUCLEOTIDE SEQUENCE [LARGE SCALE GENOMIC DNA]</scope>
    <source>
        <strain evidence="2 3">BRCS2</strain>
    </source>
</reference>
<dbReference type="EMBL" id="CP044331">
    <property type="protein sequence ID" value="QGM99602.1"/>
    <property type="molecule type" value="Genomic_DNA"/>
</dbReference>
<accession>A0A6B8MCV0</accession>
<proteinExistence type="predicted"/>
<feature type="domain" description="Transcriptional regulator-like" evidence="1">
    <location>
        <begin position="10"/>
        <end position="68"/>
    </location>
</feature>
<protein>
    <recommendedName>
        <fullName evidence="1">Transcriptional regulator-like domain-containing protein</fullName>
    </recommendedName>
</protein>
<evidence type="ECO:0000259" key="1">
    <source>
        <dbReference type="Pfam" id="PF20109"/>
    </source>
</evidence>
<dbReference type="AlphaFoldDB" id="A0A6B8MCV0"/>
<evidence type="ECO:0000313" key="3">
    <source>
        <dbReference type="Proteomes" id="UP000422569"/>
    </source>
</evidence>
<evidence type="ECO:0000313" key="2">
    <source>
        <dbReference type="EMBL" id="QGM99602.1"/>
    </source>
</evidence>
<gene>
    <name evidence="2" type="ORF">F7D14_07125</name>
</gene>